<dbReference type="KEGG" id="haly:HYG82_01935"/>
<dbReference type="Gene3D" id="1.10.10.10">
    <property type="entry name" value="Winged helix-like DNA-binding domain superfamily/Winged helix DNA-binding domain"/>
    <property type="match status" value="1"/>
</dbReference>
<feature type="domain" description="DUF7344" evidence="1">
    <location>
        <begin position="128"/>
        <end position="206"/>
    </location>
</feature>
<dbReference type="Pfam" id="PF24035">
    <property type="entry name" value="DUF7344"/>
    <property type="match status" value="1"/>
</dbReference>
<gene>
    <name evidence="2" type="ORF">HYG82_01935</name>
</gene>
<dbReference type="OrthoDB" id="194397at2157"/>
<dbReference type="RefSeq" id="WP_179259434.1">
    <property type="nucleotide sequence ID" value="NZ_CP058601.1"/>
</dbReference>
<dbReference type="AlphaFoldDB" id="A0A7D5GJB2"/>
<evidence type="ECO:0000313" key="2">
    <source>
        <dbReference type="EMBL" id="QLG47692.1"/>
    </source>
</evidence>
<keyword evidence="3" id="KW-1185">Reference proteome</keyword>
<dbReference type="InterPro" id="IPR055768">
    <property type="entry name" value="DUF7344"/>
</dbReference>
<organism evidence="2 3">
    <name type="scientific">Natrinema halophilum</name>
    <dbReference type="NCBI Taxonomy" id="1699371"/>
    <lineage>
        <taxon>Archaea</taxon>
        <taxon>Methanobacteriati</taxon>
        <taxon>Methanobacteriota</taxon>
        <taxon>Stenosarchaea group</taxon>
        <taxon>Halobacteria</taxon>
        <taxon>Halobacteriales</taxon>
        <taxon>Natrialbaceae</taxon>
        <taxon>Natrinema</taxon>
    </lineage>
</organism>
<accession>A0A7D5GJB2</accession>
<name>A0A7D5GJB2_9EURY</name>
<dbReference type="Proteomes" id="UP000509241">
    <property type="component" value="Chromosome"/>
</dbReference>
<dbReference type="InterPro" id="IPR036388">
    <property type="entry name" value="WH-like_DNA-bd_sf"/>
</dbReference>
<dbReference type="EMBL" id="CP058601">
    <property type="protein sequence ID" value="QLG47692.1"/>
    <property type="molecule type" value="Genomic_DNA"/>
</dbReference>
<dbReference type="GeneID" id="56032012"/>
<evidence type="ECO:0000313" key="3">
    <source>
        <dbReference type="Proteomes" id="UP000509241"/>
    </source>
</evidence>
<protein>
    <recommendedName>
        <fullName evidence="1">DUF7344 domain-containing protein</fullName>
    </recommendedName>
</protein>
<reference evidence="2 3" key="1">
    <citation type="submission" date="2020-07" db="EMBL/GenBank/DDBJ databases">
        <authorList>
            <person name="Cui H."/>
        </authorList>
    </citation>
    <scope>NUCLEOTIDE SEQUENCE [LARGE SCALE GENOMIC DNA]</scope>
    <source>
        <strain evidence="2 3">YPL8</strain>
    </source>
</reference>
<proteinExistence type="predicted"/>
<evidence type="ECO:0000259" key="1">
    <source>
        <dbReference type="Pfam" id="PF24035"/>
    </source>
</evidence>
<sequence>MSNSAMSEPTADQRDELFSALSSVGGRAVVRIVSERSPNRIEKSDIAFRLAAVIADIRLADVSDVDHKRALASLHHRLLPQLTDVGLLEETNDGSIEVTDHWAFDGRGFEDLLPISDEDDPDVRDTIFEALADKRRRTILSVLSNQYHPVATETLARDVAAREADSTEREISERRVEDVFTSLVHVHLPLLNEATLISYDSVDDRVSYEGHPAVRAEWLRSAYRSTGSDSGVATSDTDLANIRTLEDRKSIITTGQSLCEVAEDELFLLFAKSELLEEGCYRRIEDAVDRGVDVYLGSRDPRIRDLVRERIPEVVLWEPQFDLLTLAPEGESVVRLVFADREAVMIGTLQRSAQDDRTAEAAILGDGPHNGLVVMMRQMLASRLERIDAQSDDYRLQFPL</sequence>